<evidence type="ECO:0000259" key="12">
    <source>
        <dbReference type="PROSITE" id="PS51745"/>
    </source>
</evidence>
<dbReference type="Gene3D" id="3.10.20.90">
    <property type="entry name" value="Phosphatidylinositol 3-kinase Catalytic Subunit, Chain A, domain 1"/>
    <property type="match status" value="1"/>
</dbReference>
<dbReference type="SUPFAM" id="SSF54277">
    <property type="entry name" value="CAD &amp; PB1 domains"/>
    <property type="match status" value="1"/>
</dbReference>
<keyword evidence="8 10" id="KW-0539">Nucleus</keyword>
<dbReference type="PANTHER" id="PTHR31734">
    <property type="entry name" value="AUXIN-RESPONSIVE PROTEIN IAA17"/>
    <property type="match status" value="1"/>
</dbReference>
<evidence type="ECO:0000313" key="13">
    <source>
        <dbReference type="EMBL" id="KAG6532295.1"/>
    </source>
</evidence>
<feature type="region of interest" description="Disordered" evidence="11">
    <location>
        <begin position="53"/>
        <end position="76"/>
    </location>
</feature>
<dbReference type="AlphaFoldDB" id="A0A8J5HYN5"/>
<feature type="compositionally biased region" description="Low complexity" evidence="11">
    <location>
        <begin position="60"/>
        <end position="69"/>
    </location>
</feature>
<dbReference type="InterPro" id="IPR033389">
    <property type="entry name" value="AUX/IAA_dom"/>
</dbReference>
<protein>
    <recommendedName>
        <fullName evidence="10">Auxin-responsive protein</fullName>
    </recommendedName>
</protein>
<feature type="compositionally biased region" description="Pro residues" evidence="11">
    <location>
        <begin position="13"/>
        <end position="26"/>
    </location>
</feature>
<dbReference type="SUPFAM" id="SSF101447">
    <property type="entry name" value="Formin homology 2 domain (FH2 domain)"/>
    <property type="match status" value="1"/>
</dbReference>
<comment type="subcellular location">
    <subcellularLocation>
        <location evidence="2 10">Nucleus</location>
    </subcellularLocation>
</comment>
<comment type="subunit">
    <text evidence="4 10">Homodimers and heterodimers.</text>
</comment>
<evidence type="ECO:0000256" key="4">
    <source>
        <dbReference type="ARBA" id="ARBA00011726"/>
    </source>
</evidence>
<sequence>MKSNIQFESHHPLTPPPPPPPPPPTPQQQQDEALKFEVLFDSQADHSTNYSLELSLGMPSTSSTTTTSSRATRKAWTVDPLPETRLHNGFIHPWSLAARQQKAVLEQSAPHKHNQYSSTPPSSSSSSSSSSLFLPRVDASSLIPVIGWPPVHAHRKNTLDRTLSSLKVVHETKENRNNVKRSKIKMDRVNDRVRSMFVKVKMEGYGIGRKVDLKAHDGYRSLSHALRKLFHNFLPVNYLEKSDEQSEEAFNDDFILLYQDIEGDQMLVGDIPWESFITSVEKLFIVQNPKKARCS</sequence>
<dbReference type="Proteomes" id="UP000734854">
    <property type="component" value="Unassembled WGS sequence"/>
</dbReference>
<evidence type="ECO:0000256" key="5">
    <source>
        <dbReference type="ARBA" id="ARBA00022491"/>
    </source>
</evidence>
<accession>A0A8J5HYN5</accession>
<evidence type="ECO:0000256" key="11">
    <source>
        <dbReference type="SAM" id="MobiDB-lite"/>
    </source>
</evidence>
<keyword evidence="6 10" id="KW-0805">Transcription regulation</keyword>
<evidence type="ECO:0000256" key="10">
    <source>
        <dbReference type="RuleBase" id="RU004549"/>
    </source>
</evidence>
<gene>
    <name evidence="13" type="ORF">ZIOFF_006135</name>
</gene>
<evidence type="ECO:0000256" key="9">
    <source>
        <dbReference type="ARBA" id="ARBA00023294"/>
    </source>
</evidence>
<name>A0A8J5HYN5_ZINOF</name>
<dbReference type="PANTHER" id="PTHR31734:SF120">
    <property type="entry name" value="AUXIN-RESPONSIVE PROTEIN IAA25"/>
    <property type="match status" value="1"/>
</dbReference>
<feature type="region of interest" description="Disordered" evidence="11">
    <location>
        <begin position="101"/>
        <end position="130"/>
    </location>
</feature>
<evidence type="ECO:0000256" key="7">
    <source>
        <dbReference type="ARBA" id="ARBA00023163"/>
    </source>
</evidence>
<comment type="caution">
    <text evidence="13">The sequence shown here is derived from an EMBL/GenBank/DDBJ whole genome shotgun (WGS) entry which is preliminary data.</text>
</comment>
<evidence type="ECO:0000256" key="6">
    <source>
        <dbReference type="ARBA" id="ARBA00023015"/>
    </source>
</evidence>
<dbReference type="GO" id="GO:0006355">
    <property type="term" value="P:regulation of DNA-templated transcription"/>
    <property type="evidence" value="ECO:0007669"/>
    <property type="project" value="InterPro"/>
</dbReference>
<dbReference type="InterPro" id="IPR053793">
    <property type="entry name" value="PB1-like"/>
</dbReference>
<feature type="compositionally biased region" description="Low complexity" evidence="11">
    <location>
        <begin position="117"/>
        <end position="130"/>
    </location>
</feature>
<evidence type="ECO:0000256" key="3">
    <source>
        <dbReference type="ARBA" id="ARBA00006728"/>
    </source>
</evidence>
<dbReference type="InterPro" id="IPR003311">
    <property type="entry name" value="AUX_IAA"/>
</dbReference>
<evidence type="ECO:0000256" key="8">
    <source>
        <dbReference type="ARBA" id="ARBA00023242"/>
    </source>
</evidence>
<feature type="domain" description="PB1" evidence="12">
    <location>
        <begin position="195"/>
        <end position="288"/>
    </location>
</feature>
<keyword evidence="7 10" id="KW-0804">Transcription</keyword>
<keyword evidence="5 10" id="KW-0678">Repressor</keyword>
<dbReference type="Pfam" id="PF02309">
    <property type="entry name" value="AUX_IAA"/>
    <property type="match status" value="1"/>
</dbReference>
<evidence type="ECO:0000256" key="1">
    <source>
        <dbReference type="ARBA" id="ARBA00002159"/>
    </source>
</evidence>
<keyword evidence="9 10" id="KW-0927">Auxin signaling pathway</keyword>
<comment type="similarity">
    <text evidence="3 10">Belongs to the Aux/IAA family.</text>
</comment>
<evidence type="ECO:0000256" key="2">
    <source>
        <dbReference type="ARBA" id="ARBA00004123"/>
    </source>
</evidence>
<keyword evidence="14" id="KW-1185">Reference proteome</keyword>
<dbReference type="GO" id="GO:0005634">
    <property type="term" value="C:nucleus"/>
    <property type="evidence" value="ECO:0007669"/>
    <property type="project" value="UniProtKB-SubCell"/>
</dbReference>
<reference evidence="13 14" key="1">
    <citation type="submission" date="2020-08" db="EMBL/GenBank/DDBJ databases">
        <title>Plant Genome Project.</title>
        <authorList>
            <person name="Zhang R.-G."/>
        </authorList>
    </citation>
    <scope>NUCLEOTIDE SEQUENCE [LARGE SCALE GENOMIC DNA]</scope>
    <source>
        <tissue evidence="13">Rhizome</tissue>
    </source>
</reference>
<comment type="function">
    <text evidence="1 10">Aux/IAA proteins are short-lived transcriptional factors that function as repressors of early auxin response genes at low auxin concentrations.</text>
</comment>
<feature type="region of interest" description="Disordered" evidence="11">
    <location>
        <begin position="1"/>
        <end position="31"/>
    </location>
</feature>
<evidence type="ECO:0000313" key="14">
    <source>
        <dbReference type="Proteomes" id="UP000734854"/>
    </source>
</evidence>
<dbReference type="PROSITE" id="PS51745">
    <property type="entry name" value="PB1"/>
    <property type="match status" value="1"/>
</dbReference>
<proteinExistence type="inferred from homology"/>
<dbReference type="GO" id="GO:0009734">
    <property type="term" value="P:auxin-activated signaling pathway"/>
    <property type="evidence" value="ECO:0007669"/>
    <property type="project" value="UniProtKB-UniRule"/>
</dbReference>
<dbReference type="EMBL" id="JACMSC010000002">
    <property type="protein sequence ID" value="KAG6532295.1"/>
    <property type="molecule type" value="Genomic_DNA"/>
</dbReference>
<organism evidence="13 14">
    <name type="scientific">Zingiber officinale</name>
    <name type="common">Ginger</name>
    <name type="synonym">Amomum zingiber</name>
    <dbReference type="NCBI Taxonomy" id="94328"/>
    <lineage>
        <taxon>Eukaryota</taxon>
        <taxon>Viridiplantae</taxon>
        <taxon>Streptophyta</taxon>
        <taxon>Embryophyta</taxon>
        <taxon>Tracheophyta</taxon>
        <taxon>Spermatophyta</taxon>
        <taxon>Magnoliopsida</taxon>
        <taxon>Liliopsida</taxon>
        <taxon>Zingiberales</taxon>
        <taxon>Zingiberaceae</taxon>
        <taxon>Zingiber</taxon>
    </lineage>
</organism>